<dbReference type="Proteomes" id="UP000694941">
    <property type="component" value="Unplaced"/>
</dbReference>
<dbReference type="PANTHER" id="PTHR12369:SF45">
    <property type="entry name" value="HEXOSYLTRANSFERASE"/>
    <property type="match status" value="1"/>
</dbReference>
<keyword evidence="8" id="KW-0472">Membrane</keyword>
<comment type="subcellular location">
    <subcellularLocation>
        <location evidence="1 9">Golgi apparatus</location>
        <location evidence="1 9">Golgi stack membrane</location>
        <topology evidence="1 9">Single-pass type II membrane protein</topology>
    </subcellularLocation>
</comment>
<dbReference type="InterPro" id="IPR051227">
    <property type="entry name" value="CS_glycosyltransferase"/>
</dbReference>
<keyword evidence="6" id="KW-1133">Transmembrane helix</keyword>
<keyword evidence="4" id="KW-0812">Transmembrane</keyword>
<proteinExistence type="inferred from homology"/>
<evidence type="ECO:0000256" key="7">
    <source>
        <dbReference type="ARBA" id="ARBA00023034"/>
    </source>
</evidence>
<dbReference type="PANTHER" id="PTHR12369">
    <property type="entry name" value="CHONDROITIN SYNTHASE"/>
    <property type="match status" value="1"/>
</dbReference>
<evidence type="ECO:0000256" key="6">
    <source>
        <dbReference type="ARBA" id="ARBA00022989"/>
    </source>
</evidence>
<evidence type="ECO:0000256" key="4">
    <source>
        <dbReference type="ARBA" id="ARBA00022692"/>
    </source>
</evidence>
<sequence>NVSTTFTMKMLKRILLLLFGLSLASLVFISRCGLKLEEELDAAENVGLMPSQESGMGFSGQYLDLLRQQKEEHEREIEELQKKIQDLQRKLAEFEGGVDPIIVISKSTKDPKIQEKRCVDYIQKQLNNAELKYGIPLNNEYEVIPFNHFTFSRVYPVELGLGKRVVEKPIGSRRKDLLEIFVRSLENINKERRGKDRSTVDDFVEGMFMNEPTTGSQYELYFKEKNSTRAYRKVTLMRPFGPVQMISKELIRTSKEIINLILPLSGRIDTFRGFMEKFVKVGVQLDKRVFLTVVYFGEVGLRDVRVILTQVSRENHFRNIKLLTLNETFSRGKGLQVGAHYWNRDDVILFMCDVDVVFSDRFLERCRLNTSPGKKVYYPIVFSLYNPNIVYSLQGKDIPLENEQLVISRDTGFWRDFGFGMTCQYRSDFINIKGFDEEIIGWGGEDVMLYRKYVRSSLTVIRATDPGIFHIWHEKSCDPNLAVEQYRACLRSRALNEASHAQLGLLAFQDELKRHQLQKKAENPSRVSDDSEYSYVERNKKNEIENNY</sequence>
<dbReference type="InterPro" id="IPR008428">
    <property type="entry name" value="Chond_GalNAc"/>
</dbReference>
<keyword evidence="12" id="KW-1185">Reference proteome</keyword>
<evidence type="ECO:0000256" key="2">
    <source>
        <dbReference type="ARBA" id="ARBA00009239"/>
    </source>
</evidence>
<keyword evidence="3 9" id="KW-0808">Transferase</keyword>
<protein>
    <recommendedName>
        <fullName evidence="9">Hexosyltransferase</fullName>
        <ecNumber evidence="9">2.4.1.-</ecNumber>
    </recommendedName>
</protein>
<name>A0ABM1B1F7_LIMPO</name>
<evidence type="ECO:0000256" key="9">
    <source>
        <dbReference type="RuleBase" id="RU364016"/>
    </source>
</evidence>
<organism evidence="12 13">
    <name type="scientific">Limulus polyphemus</name>
    <name type="common">Atlantic horseshoe crab</name>
    <dbReference type="NCBI Taxonomy" id="6850"/>
    <lineage>
        <taxon>Eukaryota</taxon>
        <taxon>Metazoa</taxon>
        <taxon>Ecdysozoa</taxon>
        <taxon>Arthropoda</taxon>
        <taxon>Chelicerata</taxon>
        <taxon>Merostomata</taxon>
        <taxon>Xiphosura</taxon>
        <taxon>Limulidae</taxon>
        <taxon>Limulus</taxon>
    </lineage>
</organism>
<evidence type="ECO:0000256" key="5">
    <source>
        <dbReference type="ARBA" id="ARBA00022968"/>
    </source>
</evidence>
<dbReference type="Gene3D" id="3.90.550.10">
    <property type="entry name" value="Spore Coat Polysaccharide Biosynthesis Protein SpsA, Chain A"/>
    <property type="match status" value="1"/>
</dbReference>
<dbReference type="InterPro" id="IPR029044">
    <property type="entry name" value="Nucleotide-diphossugar_trans"/>
</dbReference>
<evidence type="ECO:0000313" key="12">
    <source>
        <dbReference type="Proteomes" id="UP000694941"/>
    </source>
</evidence>
<evidence type="ECO:0000256" key="8">
    <source>
        <dbReference type="ARBA" id="ARBA00023136"/>
    </source>
</evidence>
<reference evidence="13" key="1">
    <citation type="submission" date="2025-08" db="UniProtKB">
        <authorList>
            <consortium name="RefSeq"/>
        </authorList>
    </citation>
    <scope>IDENTIFICATION</scope>
    <source>
        <tissue evidence="13">Muscle</tissue>
    </source>
</reference>
<gene>
    <name evidence="13" type="primary">LOC106457953</name>
</gene>
<dbReference type="EC" id="2.4.1.-" evidence="9"/>
<feature type="coiled-coil region" evidence="10">
    <location>
        <begin position="63"/>
        <end position="97"/>
    </location>
</feature>
<accession>A0ABM1B1F7</accession>
<feature type="non-terminal residue" evidence="13">
    <location>
        <position position="1"/>
    </location>
</feature>
<keyword evidence="7 9" id="KW-0333">Golgi apparatus</keyword>
<evidence type="ECO:0000313" key="13">
    <source>
        <dbReference type="RefSeq" id="XP_013772855.2"/>
    </source>
</evidence>
<comment type="similarity">
    <text evidence="2 9">Belongs to the chondroitin N-acetylgalactosaminyltransferase family.</text>
</comment>
<dbReference type="SUPFAM" id="SSF53448">
    <property type="entry name" value="Nucleotide-diphospho-sugar transferases"/>
    <property type="match status" value="1"/>
</dbReference>
<evidence type="ECO:0000256" key="11">
    <source>
        <dbReference type="SAM" id="MobiDB-lite"/>
    </source>
</evidence>
<dbReference type="RefSeq" id="XP_013772855.2">
    <property type="nucleotide sequence ID" value="XM_013917401.2"/>
</dbReference>
<keyword evidence="5 9" id="KW-0735">Signal-anchor</keyword>
<evidence type="ECO:0000256" key="1">
    <source>
        <dbReference type="ARBA" id="ARBA00004447"/>
    </source>
</evidence>
<keyword evidence="10" id="KW-0175">Coiled coil</keyword>
<dbReference type="GeneID" id="106457953"/>
<evidence type="ECO:0000256" key="10">
    <source>
        <dbReference type="SAM" id="Coils"/>
    </source>
</evidence>
<feature type="region of interest" description="Disordered" evidence="11">
    <location>
        <begin position="519"/>
        <end position="548"/>
    </location>
</feature>
<dbReference type="Pfam" id="PF05679">
    <property type="entry name" value="CHGN"/>
    <property type="match status" value="1"/>
</dbReference>
<evidence type="ECO:0000256" key="3">
    <source>
        <dbReference type="ARBA" id="ARBA00022679"/>
    </source>
</evidence>